<dbReference type="Proteomes" id="UP000245934">
    <property type="component" value="Unassembled WGS sequence"/>
</dbReference>
<dbReference type="AlphaFoldDB" id="A0A2V2NBU0"/>
<evidence type="ECO:0000313" key="2">
    <source>
        <dbReference type="EMBL" id="PWR75086.1"/>
    </source>
</evidence>
<dbReference type="PANTHER" id="PTHR28037">
    <property type="entry name" value="ALCOHOL O-ACETYLTRANSFERASE 1-RELATED"/>
    <property type="match status" value="1"/>
</dbReference>
<gene>
    <name evidence="2" type="ORF">DLD82_06360</name>
</gene>
<comment type="caution">
    <text evidence="2">The sequence shown here is derived from an EMBL/GenBank/DDBJ whole genome shotgun (WGS) entry which is preliminary data.</text>
</comment>
<feature type="domain" description="Condensation" evidence="1">
    <location>
        <begin position="28"/>
        <end position="247"/>
    </location>
</feature>
<reference evidence="2 3" key="1">
    <citation type="submission" date="2018-05" db="EMBL/GenBank/DDBJ databases">
        <title>Draft genome of Methanospirillum stamsii Pt1.</title>
        <authorList>
            <person name="Dueholm M.S."/>
            <person name="Nielsen P.H."/>
            <person name="Bakmann L.F."/>
            <person name="Otzen D.E."/>
        </authorList>
    </citation>
    <scope>NUCLEOTIDE SEQUENCE [LARGE SCALE GENOMIC DNA]</scope>
    <source>
        <strain evidence="2 3">Pt1</strain>
    </source>
</reference>
<dbReference type="Gene3D" id="3.30.559.10">
    <property type="entry name" value="Chloramphenicol acetyltransferase-like domain"/>
    <property type="match status" value="1"/>
</dbReference>
<dbReference type="GO" id="GO:0003824">
    <property type="term" value="F:catalytic activity"/>
    <property type="evidence" value="ECO:0007669"/>
    <property type="project" value="InterPro"/>
</dbReference>
<dbReference type="Pfam" id="PF00668">
    <property type="entry name" value="Condensation"/>
    <property type="match status" value="1"/>
</dbReference>
<dbReference type="Gene3D" id="3.30.559.30">
    <property type="entry name" value="Nonribosomal peptide synthetase, condensation domain"/>
    <property type="match status" value="1"/>
</dbReference>
<dbReference type="EMBL" id="QGMZ01000013">
    <property type="protein sequence ID" value="PWR75086.1"/>
    <property type="molecule type" value="Genomic_DNA"/>
</dbReference>
<dbReference type="OrthoDB" id="106237at2157"/>
<dbReference type="InterPro" id="IPR001242">
    <property type="entry name" value="Condensation_dom"/>
</dbReference>
<sequence length="433" mass="49585">MTQIPKRYPASAFDVFNVLYECIYEPSMHVVFEISGEISIERLKTATLRMVAANPYLHAKFTIINDTPFWEELSENLWEQAFVIDSEPGLTPPDYMPLPLDVYAGPQIRVTLYQREETNKICVTCHHGFCDARAILFLSRELFDIYRRLAGDPDYTPEPLEPYDRTSQALLATYSEEELKNAETDTEIFEDYWRFPHENTNQGIPKLAYLTFPEDRLKTIKAFGRSHGASVHDILIAAFFMAMIRIRDNPQDYNSTLGILTTADMRRLLPVSETSNPMNYSIAFEIQLRILEEETLPDIISDVVKKLKARINGGLGPSCFTMFEDLHKKGMPEVRSFFEGMKTKYASTGQKNPVLSNIGVIDLEWVNPAGNSDNNTLNLKDAWLIPCVCWPYCFLTVVSTCNNRLTLMIAYEEGPYSKDTIEEFLKLMDSHLP</sequence>
<dbReference type="InterPro" id="IPR052058">
    <property type="entry name" value="Alcohol_O-acetyltransferase"/>
</dbReference>
<evidence type="ECO:0000313" key="3">
    <source>
        <dbReference type="Proteomes" id="UP000245934"/>
    </source>
</evidence>
<dbReference type="SUPFAM" id="SSF52777">
    <property type="entry name" value="CoA-dependent acyltransferases"/>
    <property type="match status" value="2"/>
</dbReference>
<protein>
    <submittedName>
        <fullName evidence="2">Condensation protein</fullName>
    </submittedName>
</protein>
<organism evidence="2 3">
    <name type="scientific">Methanospirillum stamsii</name>
    <dbReference type="NCBI Taxonomy" id="1277351"/>
    <lineage>
        <taxon>Archaea</taxon>
        <taxon>Methanobacteriati</taxon>
        <taxon>Methanobacteriota</taxon>
        <taxon>Stenosarchaea group</taxon>
        <taxon>Methanomicrobia</taxon>
        <taxon>Methanomicrobiales</taxon>
        <taxon>Methanospirillaceae</taxon>
        <taxon>Methanospirillum</taxon>
    </lineage>
</organism>
<dbReference type="InterPro" id="IPR023213">
    <property type="entry name" value="CAT-like_dom_sf"/>
</dbReference>
<evidence type="ECO:0000259" key="1">
    <source>
        <dbReference type="Pfam" id="PF00668"/>
    </source>
</evidence>
<keyword evidence="3" id="KW-1185">Reference proteome</keyword>
<accession>A0A2V2NBU0</accession>
<dbReference type="RefSeq" id="WP_109940280.1">
    <property type="nucleotide sequence ID" value="NZ_CP176366.1"/>
</dbReference>
<dbReference type="PANTHER" id="PTHR28037:SF1">
    <property type="entry name" value="ALCOHOL O-ACETYLTRANSFERASE 1-RELATED"/>
    <property type="match status" value="1"/>
</dbReference>
<name>A0A2V2NBU0_9EURY</name>
<proteinExistence type="predicted"/>
<dbReference type="GeneID" id="97610007"/>